<evidence type="ECO:0000313" key="1">
    <source>
        <dbReference type="EMBL" id="CBJ30808.1"/>
    </source>
</evidence>
<gene>
    <name evidence="1" type="ORF">Esi_0216_0025</name>
</gene>
<proteinExistence type="predicted"/>
<dbReference type="InParanoid" id="D7FRL7"/>
<keyword evidence="2" id="KW-1185">Reference proteome</keyword>
<evidence type="ECO:0000313" key="2">
    <source>
        <dbReference type="Proteomes" id="UP000002630"/>
    </source>
</evidence>
<protein>
    <submittedName>
        <fullName evidence="1">Uncharacterized protein</fullName>
    </submittedName>
</protein>
<dbReference type="EMBL" id="FN649751">
    <property type="protein sequence ID" value="CBJ30808.1"/>
    <property type="molecule type" value="Genomic_DNA"/>
</dbReference>
<reference evidence="1 2" key="1">
    <citation type="journal article" date="2010" name="Nature">
        <title>The Ectocarpus genome and the independent evolution of multicellularity in brown algae.</title>
        <authorList>
            <person name="Cock J.M."/>
            <person name="Sterck L."/>
            <person name="Rouze P."/>
            <person name="Scornet D."/>
            <person name="Allen A.E."/>
            <person name="Amoutzias G."/>
            <person name="Anthouard V."/>
            <person name="Artiguenave F."/>
            <person name="Aury J.M."/>
            <person name="Badger J.H."/>
            <person name="Beszteri B."/>
            <person name="Billiau K."/>
            <person name="Bonnet E."/>
            <person name="Bothwell J.H."/>
            <person name="Bowler C."/>
            <person name="Boyen C."/>
            <person name="Brownlee C."/>
            <person name="Carrano C.J."/>
            <person name="Charrier B."/>
            <person name="Cho G.Y."/>
            <person name="Coelho S.M."/>
            <person name="Collen J."/>
            <person name="Corre E."/>
            <person name="Da Silva C."/>
            <person name="Delage L."/>
            <person name="Delaroque N."/>
            <person name="Dittami S.M."/>
            <person name="Doulbeau S."/>
            <person name="Elias M."/>
            <person name="Farnham G."/>
            <person name="Gachon C.M."/>
            <person name="Gschloessl B."/>
            <person name="Heesch S."/>
            <person name="Jabbari K."/>
            <person name="Jubin C."/>
            <person name="Kawai H."/>
            <person name="Kimura K."/>
            <person name="Kloareg B."/>
            <person name="Kupper F.C."/>
            <person name="Lang D."/>
            <person name="Le Bail A."/>
            <person name="Leblanc C."/>
            <person name="Lerouge P."/>
            <person name="Lohr M."/>
            <person name="Lopez P.J."/>
            <person name="Martens C."/>
            <person name="Maumus F."/>
            <person name="Michel G."/>
            <person name="Miranda-Saavedra D."/>
            <person name="Morales J."/>
            <person name="Moreau H."/>
            <person name="Motomura T."/>
            <person name="Nagasato C."/>
            <person name="Napoli C.A."/>
            <person name="Nelson D.R."/>
            <person name="Nyvall-Collen P."/>
            <person name="Peters A.F."/>
            <person name="Pommier C."/>
            <person name="Potin P."/>
            <person name="Poulain J."/>
            <person name="Quesneville H."/>
            <person name="Read B."/>
            <person name="Rensing S.A."/>
            <person name="Ritter A."/>
            <person name="Rousvoal S."/>
            <person name="Samanta M."/>
            <person name="Samson G."/>
            <person name="Schroeder D.C."/>
            <person name="Segurens B."/>
            <person name="Strittmatter M."/>
            <person name="Tonon T."/>
            <person name="Tregear J.W."/>
            <person name="Valentin K."/>
            <person name="von Dassow P."/>
            <person name="Yamagishi T."/>
            <person name="Van de Peer Y."/>
            <person name="Wincker P."/>
        </authorList>
    </citation>
    <scope>NUCLEOTIDE SEQUENCE [LARGE SCALE GENOMIC DNA]</scope>
    <source>
        <strain evidence="2">Ec32 / CCAP1310/4</strain>
    </source>
</reference>
<name>D7FRL7_ECTSI</name>
<sequence length="50" mass="5996">MATWCTIFFAFKACGMRRVTRPWTPGGGREHHASHRRLRFLKPLGYMFRR</sequence>
<organism evidence="1 2">
    <name type="scientific">Ectocarpus siliculosus</name>
    <name type="common">Brown alga</name>
    <name type="synonym">Conferva siliculosa</name>
    <dbReference type="NCBI Taxonomy" id="2880"/>
    <lineage>
        <taxon>Eukaryota</taxon>
        <taxon>Sar</taxon>
        <taxon>Stramenopiles</taxon>
        <taxon>Ochrophyta</taxon>
        <taxon>PX clade</taxon>
        <taxon>Phaeophyceae</taxon>
        <taxon>Ectocarpales</taxon>
        <taxon>Ectocarpaceae</taxon>
        <taxon>Ectocarpus</taxon>
    </lineage>
</organism>
<dbReference type="AlphaFoldDB" id="D7FRL7"/>
<dbReference type="Proteomes" id="UP000002630">
    <property type="component" value="Linkage Group LG26"/>
</dbReference>
<accession>D7FRL7</accession>
<dbReference type="EMBL" id="FN648394">
    <property type="protein sequence ID" value="CBJ30808.1"/>
    <property type="molecule type" value="Genomic_DNA"/>
</dbReference>